<accession>A0A8H5LQG2</accession>
<feature type="region of interest" description="Disordered" evidence="1">
    <location>
        <begin position="90"/>
        <end position="110"/>
    </location>
</feature>
<protein>
    <submittedName>
        <fullName evidence="2">Uncharacterized protein</fullName>
    </submittedName>
</protein>
<keyword evidence="3" id="KW-1185">Reference proteome</keyword>
<feature type="compositionally biased region" description="Polar residues" evidence="1">
    <location>
        <begin position="1"/>
        <end position="15"/>
    </location>
</feature>
<gene>
    <name evidence="2" type="ORF">D9758_003198</name>
</gene>
<sequence length="110" mass="12195">MHASSSEPVEQNQVIDSEEQMEGPPAIAPLTLLPEITSLSDDLDLGSIIAAGDADVDKLNKRASNVQKLALENEKLKAELQAMSERLEAAEKRREELRHKKQEVKEPHSQ</sequence>
<dbReference type="Proteomes" id="UP000559256">
    <property type="component" value="Unassembled WGS sequence"/>
</dbReference>
<dbReference type="OrthoDB" id="3254913at2759"/>
<reference evidence="2 3" key="1">
    <citation type="journal article" date="2020" name="ISME J.">
        <title>Uncovering the hidden diversity of litter-decomposition mechanisms in mushroom-forming fungi.</title>
        <authorList>
            <person name="Floudas D."/>
            <person name="Bentzer J."/>
            <person name="Ahren D."/>
            <person name="Johansson T."/>
            <person name="Persson P."/>
            <person name="Tunlid A."/>
        </authorList>
    </citation>
    <scope>NUCLEOTIDE SEQUENCE [LARGE SCALE GENOMIC DNA]</scope>
    <source>
        <strain evidence="2 3">CBS 291.85</strain>
    </source>
</reference>
<dbReference type="AlphaFoldDB" id="A0A8H5LQG2"/>
<organism evidence="2 3">
    <name type="scientific">Tetrapyrgos nigripes</name>
    <dbReference type="NCBI Taxonomy" id="182062"/>
    <lineage>
        <taxon>Eukaryota</taxon>
        <taxon>Fungi</taxon>
        <taxon>Dikarya</taxon>
        <taxon>Basidiomycota</taxon>
        <taxon>Agaricomycotina</taxon>
        <taxon>Agaricomycetes</taxon>
        <taxon>Agaricomycetidae</taxon>
        <taxon>Agaricales</taxon>
        <taxon>Marasmiineae</taxon>
        <taxon>Marasmiaceae</taxon>
        <taxon>Tetrapyrgos</taxon>
    </lineage>
</organism>
<evidence type="ECO:0000313" key="2">
    <source>
        <dbReference type="EMBL" id="KAF5365723.1"/>
    </source>
</evidence>
<comment type="caution">
    <text evidence="2">The sequence shown here is derived from an EMBL/GenBank/DDBJ whole genome shotgun (WGS) entry which is preliminary data.</text>
</comment>
<evidence type="ECO:0000313" key="3">
    <source>
        <dbReference type="Proteomes" id="UP000559256"/>
    </source>
</evidence>
<dbReference type="EMBL" id="JAACJM010000026">
    <property type="protein sequence ID" value="KAF5365723.1"/>
    <property type="molecule type" value="Genomic_DNA"/>
</dbReference>
<feature type="region of interest" description="Disordered" evidence="1">
    <location>
        <begin position="1"/>
        <end position="29"/>
    </location>
</feature>
<evidence type="ECO:0000256" key="1">
    <source>
        <dbReference type="SAM" id="MobiDB-lite"/>
    </source>
</evidence>
<proteinExistence type="predicted"/>
<name>A0A8H5LQG2_9AGAR</name>